<feature type="non-terminal residue" evidence="2">
    <location>
        <position position="1"/>
    </location>
</feature>
<dbReference type="HOGENOM" id="CLU_3130613_0_0_1"/>
<dbReference type="EMBL" id="ANIZ01002015">
    <property type="protein sequence ID" value="ETI43186.1"/>
    <property type="molecule type" value="Genomic_DNA"/>
</dbReference>
<proteinExistence type="predicted"/>
<name>V9EWD3_PHYNI</name>
<reference evidence="2 3" key="1">
    <citation type="submission" date="2013-11" db="EMBL/GenBank/DDBJ databases">
        <title>The Genome Sequence of Phytophthora parasitica P1569.</title>
        <authorList>
            <consortium name="The Broad Institute Genomics Platform"/>
            <person name="Russ C."/>
            <person name="Tyler B."/>
            <person name="Panabieres F."/>
            <person name="Shan W."/>
            <person name="Tripathy S."/>
            <person name="Grunwald N."/>
            <person name="Machado M."/>
            <person name="Johnson C.S."/>
            <person name="Arredondo F."/>
            <person name="Hong C."/>
            <person name="Coffey M."/>
            <person name="Young S.K."/>
            <person name="Zeng Q."/>
            <person name="Gargeya S."/>
            <person name="Fitzgerald M."/>
            <person name="Abouelleil A."/>
            <person name="Alvarado L."/>
            <person name="Chapman S.B."/>
            <person name="Gainer-Dewar J."/>
            <person name="Goldberg J."/>
            <person name="Griggs A."/>
            <person name="Gujja S."/>
            <person name="Hansen M."/>
            <person name="Howarth C."/>
            <person name="Imamovic A."/>
            <person name="Ireland A."/>
            <person name="Larimer J."/>
            <person name="McCowan C."/>
            <person name="Murphy C."/>
            <person name="Pearson M."/>
            <person name="Poon T.W."/>
            <person name="Priest M."/>
            <person name="Roberts A."/>
            <person name="Saif S."/>
            <person name="Shea T."/>
            <person name="Sykes S."/>
            <person name="Wortman J."/>
            <person name="Nusbaum C."/>
            <person name="Birren B."/>
        </authorList>
    </citation>
    <scope>NUCLEOTIDE SEQUENCE [LARGE SCALE GENOMIC DNA]</scope>
    <source>
        <strain evidence="2 3">P1569</strain>
    </source>
</reference>
<accession>V9EWD3</accession>
<keyword evidence="3" id="KW-1185">Reference proteome</keyword>
<dbReference type="Proteomes" id="UP000018721">
    <property type="component" value="Unassembled WGS sequence"/>
</dbReference>
<protein>
    <submittedName>
        <fullName evidence="2">Uncharacterized protein</fullName>
    </submittedName>
</protein>
<dbReference type="AlphaFoldDB" id="V9EWD3"/>
<feature type="region of interest" description="Disordered" evidence="1">
    <location>
        <begin position="29"/>
        <end position="50"/>
    </location>
</feature>
<sequence length="50" mass="5241">IKWRAVASKITCCQKLSLKASDNIAIVGNEGSESGVQRGSDGGEEYGTEP</sequence>
<organism evidence="2 3">
    <name type="scientific">Phytophthora nicotianae P1569</name>
    <dbReference type="NCBI Taxonomy" id="1317065"/>
    <lineage>
        <taxon>Eukaryota</taxon>
        <taxon>Sar</taxon>
        <taxon>Stramenopiles</taxon>
        <taxon>Oomycota</taxon>
        <taxon>Peronosporomycetes</taxon>
        <taxon>Peronosporales</taxon>
        <taxon>Peronosporaceae</taxon>
        <taxon>Phytophthora</taxon>
    </lineage>
</organism>
<gene>
    <name evidence="2" type="ORF">F443_11799</name>
</gene>
<evidence type="ECO:0000313" key="2">
    <source>
        <dbReference type="EMBL" id="ETI43186.1"/>
    </source>
</evidence>
<comment type="caution">
    <text evidence="2">The sequence shown here is derived from an EMBL/GenBank/DDBJ whole genome shotgun (WGS) entry which is preliminary data.</text>
</comment>
<evidence type="ECO:0000313" key="3">
    <source>
        <dbReference type="Proteomes" id="UP000018721"/>
    </source>
</evidence>
<evidence type="ECO:0000256" key="1">
    <source>
        <dbReference type="SAM" id="MobiDB-lite"/>
    </source>
</evidence>